<keyword evidence="2" id="KW-1185">Reference proteome</keyword>
<reference evidence="1" key="1">
    <citation type="submission" date="2025-08" db="UniProtKB">
        <authorList>
            <consortium name="Ensembl"/>
        </authorList>
    </citation>
    <scope>IDENTIFICATION</scope>
</reference>
<sequence>MLLAQINRDSQGMAEFQDADGQPVTLCLTEAVTGAGTQMETVDTVSLQAVTLSDGSTAYIQHEAKAFSEADVLEGCSPCNPSLLLSDVLEAVLPVTSSLLLSDVLRLFSL</sequence>
<dbReference type="AlphaFoldDB" id="A0A8C6T6U9"/>
<organism evidence="1 2">
    <name type="scientific">Neogobius melanostomus</name>
    <name type="common">round goby</name>
    <dbReference type="NCBI Taxonomy" id="47308"/>
    <lineage>
        <taxon>Eukaryota</taxon>
        <taxon>Metazoa</taxon>
        <taxon>Chordata</taxon>
        <taxon>Craniata</taxon>
        <taxon>Vertebrata</taxon>
        <taxon>Euteleostomi</taxon>
        <taxon>Actinopterygii</taxon>
        <taxon>Neopterygii</taxon>
        <taxon>Teleostei</taxon>
        <taxon>Neoteleostei</taxon>
        <taxon>Acanthomorphata</taxon>
        <taxon>Gobiaria</taxon>
        <taxon>Gobiiformes</taxon>
        <taxon>Gobioidei</taxon>
        <taxon>Gobiidae</taxon>
        <taxon>Benthophilinae</taxon>
        <taxon>Neogobiini</taxon>
        <taxon>Neogobius</taxon>
    </lineage>
</organism>
<evidence type="ECO:0000313" key="2">
    <source>
        <dbReference type="Proteomes" id="UP000694523"/>
    </source>
</evidence>
<proteinExistence type="predicted"/>
<reference evidence="1" key="2">
    <citation type="submission" date="2025-09" db="UniProtKB">
        <authorList>
            <consortium name="Ensembl"/>
        </authorList>
    </citation>
    <scope>IDENTIFICATION</scope>
</reference>
<evidence type="ECO:0008006" key="3">
    <source>
        <dbReference type="Google" id="ProtNLM"/>
    </source>
</evidence>
<accession>A0A8C6T6U9</accession>
<dbReference type="Ensembl" id="ENSNMLT00000017831.1">
    <property type="protein sequence ID" value="ENSNMLP00000015870.1"/>
    <property type="gene ID" value="ENSNMLG00000010486.1"/>
</dbReference>
<protein>
    <recommendedName>
        <fullName evidence="3">Zinc finger protein 143</fullName>
    </recommendedName>
</protein>
<dbReference type="Proteomes" id="UP000694523">
    <property type="component" value="Unplaced"/>
</dbReference>
<evidence type="ECO:0000313" key="1">
    <source>
        <dbReference type="Ensembl" id="ENSNMLP00000015870.1"/>
    </source>
</evidence>
<name>A0A8C6T6U9_9GOBI</name>